<keyword evidence="3" id="KW-1185">Reference proteome</keyword>
<evidence type="ECO:0000313" key="3">
    <source>
        <dbReference type="Proteomes" id="UP001145742"/>
    </source>
</evidence>
<gene>
    <name evidence="2" type="ORF">WISP_29527</name>
</gene>
<name>A0ABQ9DKU6_9PASS</name>
<feature type="region of interest" description="Disordered" evidence="1">
    <location>
        <begin position="70"/>
        <end position="95"/>
    </location>
</feature>
<dbReference type="Proteomes" id="UP001145742">
    <property type="component" value="Unassembled WGS sequence"/>
</dbReference>
<evidence type="ECO:0000313" key="2">
    <source>
        <dbReference type="EMBL" id="KAJ7424296.1"/>
    </source>
</evidence>
<comment type="caution">
    <text evidence="2">The sequence shown here is derived from an EMBL/GenBank/DDBJ whole genome shotgun (WGS) entry which is preliminary data.</text>
</comment>
<organism evidence="2 3">
    <name type="scientific">Willisornis vidua</name>
    <name type="common">Xingu scale-backed antbird</name>
    <dbReference type="NCBI Taxonomy" id="1566151"/>
    <lineage>
        <taxon>Eukaryota</taxon>
        <taxon>Metazoa</taxon>
        <taxon>Chordata</taxon>
        <taxon>Craniata</taxon>
        <taxon>Vertebrata</taxon>
        <taxon>Euteleostomi</taxon>
        <taxon>Archelosauria</taxon>
        <taxon>Archosauria</taxon>
        <taxon>Dinosauria</taxon>
        <taxon>Saurischia</taxon>
        <taxon>Theropoda</taxon>
        <taxon>Coelurosauria</taxon>
        <taxon>Aves</taxon>
        <taxon>Neognathae</taxon>
        <taxon>Neoaves</taxon>
        <taxon>Telluraves</taxon>
        <taxon>Australaves</taxon>
        <taxon>Passeriformes</taxon>
        <taxon>Thamnophilidae</taxon>
        <taxon>Willisornis</taxon>
    </lineage>
</organism>
<dbReference type="EMBL" id="WHWB01032720">
    <property type="protein sequence ID" value="KAJ7424296.1"/>
    <property type="molecule type" value="Genomic_DNA"/>
</dbReference>
<proteinExistence type="predicted"/>
<accession>A0ABQ9DKU6</accession>
<dbReference type="PANTHER" id="PTHR33395:SF22">
    <property type="entry name" value="REVERSE TRANSCRIPTASE DOMAIN-CONTAINING PROTEIN"/>
    <property type="match status" value="1"/>
</dbReference>
<dbReference type="PANTHER" id="PTHR33395">
    <property type="entry name" value="TRANSCRIPTASE, PUTATIVE-RELATED-RELATED"/>
    <property type="match status" value="1"/>
</dbReference>
<evidence type="ECO:0000256" key="1">
    <source>
        <dbReference type="SAM" id="MobiDB-lite"/>
    </source>
</evidence>
<reference evidence="2" key="1">
    <citation type="submission" date="2019-10" db="EMBL/GenBank/DDBJ databases">
        <authorList>
            <person name="Soares A.E.R."/>
            <person name="Aleixo A."/>
            <person name="Schneider P."/>
            <person name="Miyaki C.Y."/>
            <person name="Schneider M.P."/>
            <person name="Mello C."/>
            <person name="Vasconcelos A.T.R."/>
        </authorList>
    </citation>
    <scope>NUCLEOTIDE SEQUENCE</scope>
    <source>
        <tissue evidence="2">Muscle</tissue>
    </source>
</reference>
<protein>
    <submittedName>
        <fullName evidence="2">Uncharacterized protein</fullName>
    </submittedName>
</protein>
<sequence>MVKAQLELHLVTVVKDNTKCFYKCINKRDKENLHPLLDAWGYIVTKDEEKAKVLNAFFASVFNRKTQYTQGSQSPELVDRDGEQNRPPPPGGSSDLLCHLDNSKVYGIGWDPPKVAEEASGREFTKPLPIIYHQSWFTGEVPEDLSLAIVTSTCKKGQKEDPGNYRPVSLTMVSRRVRE</sequence>